<feature type="domain" description="AAA+ ATPase" evidence="1">
    <location>
        <begin position="32"/>
        <end position="314"/>
    </location>
</feature>
<organism evidence="2 3">
    <name type="scientific">Streptomyces lydicamycinicus</name>
    <dbReference type="NCBI Taxonomy" id="1546107"/>
    <lineage>
        <taxon>Bacteria</taxon>
        <taxon>Bacillati</taxon>
        <taxon>Actinomycetota</taxon>
        <taxon>Actinomycetes</taxon>
        <taxon>Kitasatosporales</taxon>
        <taxon>Streptomycetaceae</taxon>
        <taxon>Streptomyces</taxon>
    </lineage>
</organism>
<dbReference type="RefSeq" id="WP_042155240.1">
    <property type="nucleotide sequence ID" value="NZ_BBNO01000004.1"/>
</dbReference>
<evidence type="ECO:0000313" key="2">
    <source>
        <dbReference type="EMBL" id="GAO09208.1"/>
    </source>
</evidence>
<reference evidence="3" key="1">
    <citation type="submission" date="2014-09" db="EMBL/GenBank/DDBJ databases">
        <title>Whole genome shotgun sequence of Streptomyces sp. NBRC 110027.</title>
        <authorList>
            <person name="Komaki H."/>
            <person name="Ichikawa N."/>
            <person name="Katano-Makiyama Y."/>
            <person name="Hosoyama A."/>
            <person name="Hashimoto M."/>
            <person name="Uohara A."/>
            <person name="Kitahashi Y."/>
            <person name="Ohji S."/>
            <person name="Kimura A."/>
            <person name="Yamazoe A."/>
            <person name="Igarashi Y."/>
            <person name="Fujita N."/>
        </authorList>
    </citation>
    <scope>NUCLEOTIDE SEQUENCE [LARGE SCALE GENOMIC DNA]</scope>
    <source>
        <strain evidence="3">NBRC 110027</strain>
    </source>
</reference>
<proteinExistence type="predicted"/>
<dbReference type="SUPFAM" id="SSF52540">
    <property type="entry name" value="P-loop containing nucleoside triphosphate hydrolases"/>
    <property type="match status" value="2"/>
</dbReference>
<dbReference type="AlphaFoldDB" id="A0A0P4R7L3"/>
<evidence type="ECO:0000313" key="3">
    <source>
        <dbReference type="Proteomes" id="UP000048965"/>
    </source>
</evidence>
<gene>
    <name evidence="2" type="ORF">TPA0598_04_08440</name>
</gene>
<accession>A0A0P4R7L3</accession>
<comment type="caution">
    <text evidence="2">The sequence shown here is derived from an EMBL/GenBank/DDBJ whole genome shotgun (WGS) entry which is preliminary data.</text>
</comment>
<dbReference type="EMBL" id="BBNO01000004">
    <property type="protein sequence ID" value="GAO09208.1"/>
    <property type="molecule type" value="Genomic_DNA"/>
</dbReference>
<dbReference type="Gene3D" id="3.40.50.300">
    <property type="entry name" value="P-loop containing nucleotide triphosphate hydrolases"/>
    <property type="match status" value="1"/>
</dbReference>
<dbReference type="InterPro" id="IPR003593">
    <property type="entry name" value="AAA+_ATPase"/>
</dbReference>
<dbReference type="InterPro" id="IPR027417">
    <property type="entry name" value="P-loop_NTPase"/>
</dbReference>
<name>A0A0P4R7L3_9ACTN</name>
<dbReference type="Proteomes" id="UP000048965">
    <property type="component" value="Unassembled WGS sequence"/>
</dbReference>
<keyword evidence="3" id="KW-1185">Reference proteome</keyword>
<sequence length="694" mass="75619">MPQEWAGESGRDRAVEHYVQELLVRRPGGRPELPATLLLGPRGSGKTTVLRHLADWARRAPVARLDLAALGQEGRKPIDVLAALVFQLNEKKRDFARLRFPAFGLLTIAVAARMDAADRDAAVRQMEEALVGPPGSRSEVINQLATYAATVLGAPTAVTAALPLLPEWRRHWVRLRVRWQLARIRRRSRGGGSVDGFLVDLNQRYGDREAAERQRAEAVLFDAFLDDLRRAYGSRGGDKRRTTQCLVLLDNVDSPLGNDFLKALLDARRKAGAADPLLVLATAGSYPAALEGFAFGGPRRPGALPGRWPAQEERFVPEQVVKGLVVGRLRDLVRHEVEQQAKEALRSAGRRVPAPAADNGVQWLGWAVHEITRGHPAGTAQLLAALLECPADAGWEARLRQVLQPSSELVDALLERLLPIDASGELMQALTRGAAAVDLAQARAGRVLWDESSARVQEEFNDFCTDVLRTMHLDSGDEESDGRTETPHPLLRLLLLRRLAAVPEPDAAAGGIAGGGDGAAGARGRRAVHAALRDRAAAAGEEATAAYHALAGGDLAAAAAYLDDSFDRVEPEEWCADLCRLRRAPLADAGPALDQPLWERYERLVQHLGEGAVEQRLRTITRLLAAVWIGPEPPDDPRTDRVGDPYRDPLGDPGAELYGEIQARLHTLAVHADSVPWTSALLRKAKQYGKEPWL</sequence>
<dbReference type="OrthoDB" id="3512096at2"/>
<dbReference type="SMART" id="SM00382">
    <property type="entry name" value="AAA"/>
    <property type="match status" value="1"/>
</dbReference>
<evidence type="ECO:0000259" key="1">
    <source>
        <dbReference type="SMART" id="SM00382"/>
    </source>
</evidence>
<reference evidence="2 3" key="2">
    <citation type="journal article" date="2015" name="Stand. Genomic Sci.">
        <title>Draft genome sequence of marine-derived Streptomyces sp. TP-A0598, a producer of anti-MRSA antibiotic lydicamycins.</title>
        <authorList>
            <person name="Komaki H."/>
            <person name="Ichikawa N."/>
            <person name="Hosoyama A."/>
            <person name="Fujita N."/>
            <person name="Igarashi Y."/>
        </authorList>
    </citation>
    <scope>NUCLEOTIDE SEQUENCE [LARGE SCALE GENOMIC DNA]</scope>
    <source>
        <strain evidence="2 3">NBRC 110027</strain>
    </source>
</reference>
<protein>
    <recommendedName>
        <fullName evidence="1">AAA+ ATPase domain-containing protein</fullName>
    </recommendedName>
</protein>